<keyword evidence="4 6" id="KW-0808">Transferase</keyword>
<dbReference type="InterPro" id="IPR001173">
    <property type="entry name" value="Glyco_trans_2-like"/>
</dbReference>
<gene>
    <name evidence="6" type="ORF">E1212_24090</name>
</gene>
<evidence type="ECO:0000256" key="1">
    <source>
        <dbReference type="ARBA" id="ARBA00004776"/>
    </source>
</evidence>
<evidence type="ECO:0000256" key="3">
    <source>
        <dbReference type="ARBA" id="ARBA00022676"/>
    </source>
</evidence>
<evidence type="ECO:0000313" key="6">
    <source>
        <dbReference type="EMBL" id="TDC47498.1"/>
    </source>
</evidence>
<organism evidence="6 7">
    <name type="scientific">Jiangella ureilytica</name>
    <dbReference type="NCBI Taxonomy" id="2530374"/>
    <lineage>
        <taxon>Bacteria</taxon>
        <taxon>Bacillati</taxon>
        <taxon>Actinomycetota</taxon>
        <taxon>Actinomycetes</taxon>
        <taxon>Jiangellales</taxon>
        <taxon>Jiangellaceae</taxon>
        <taxon>Jiangella</taxon>
    </lineage>
</organism>
<dbReference type="RefSeq" id="WP_131987192.1">
    <property type="nucleotide sequence ID" value="NZ_SMKL01000073.1"/>
</dbReference>
<comment type="pathway">
    <text evidence="1">Cell wall biogenesis; cell wall polysaccharide biosynthesis.</text>
</comment>
<dbReference type="Pfam" id="PF00535">
    <property type="entry name" value="Glycos_transf_2"/>
    <property type="match status" value="1"/>
</dbReference>
<name>A0A4R4RDW3_9ACTN</name>
<evidence type="ECO:0000256" key="2">
    <source>
        <dbReference type="ARBA" id="ARBA00006739"/>
    </source>
</evidence>
<keyword evidence="3" id="KW-0328">Glycosyltransferase</keyword>
<comment type="caution">
    <text evidence="6">The sequence shown here is derived from an EMBL/GenBank/DDBJ whole genome shotgun (WGS) entry which is preliminary data.</text>
</comment>
<dbReference type="Gene3D" id="3.90.550.10">
    <property type="entry name" value="Spore Coat Polysaccharide Biosynthesis Protein SpsA, Chain A"/>
    <property type="match status" value="1"/>
</dbReference>
<comment type="similarity">
    <text evidence="2">Belongs to the glycosyltransferase 2 family.</text>
</comment>
<dbReference type="AlphaFoldDB" id="A0A4R4RDW3"/>
<proteinExistence type="inferred from homology"/>
<dbReference type="GO" id="GO:0016757">
    <property type="term" value="F:glycosyltransferase activity"/>
    <property type="evidence" value="ECO:0007669"/>
    <property type="project" value="UniProtKB-KW"/>
</dbReference>
<evidence type="ECO:0000256" key="4">
    <source>
        <dbReference type="ARBA" id="ARBA00022679"/>
    </source>
</evidence>
<dbReference type="PANTHER" id="PTHR43179">
    <property type="entry name" value="RHAMNOSYLTRANSFERASE WBBL"/>
    <property type="match status" value="1"/>
</dbReference>
<reference evidence="6 7" key="1">
    <citation type="submission" date="2019-02" db="EMBL/GenBank/DDBJ databases">
        <title>Draft genome sequences of novel Actinobacteria.</title>
        <authorList>
            <person name="Sahin N."/>
            <person name="Ay H."/>
            <person name="Saygin H."/>
        </authorList>
    </citation>
    <scope>NUCLEOTIDE SEQUENCE [LARGE SCALE GENOMIC DNA]</scope>
    <source>
        <strain evidence="6 7">KC603</strain>
    </source>
</reference>
<dbReference type="InterPro" id="IPR029044">
    <property type="entry name" value="Nucleotide-diphossugar_trans"/>
</dbReference>
<sequence>MGIPLDDLVTTVVITNGGGDMLGRTMPRHRAPLIVVDNGSTDGAVDAAVRGRDDVRVVRLPGNIGAVARNVGVAAARTPYVAFADDDSWWAPGALDRAAAILRDHGDVALVAARILVGPGNRPDPTCARMLESPLPAWHDGDGAAGRSVIGFIACATVVRRDAFLRAGGFDDVVFFAGEEERLALDLLSAGWRLVYVPDVVAHHDPQPARDRRHRGRLIVRNSILTALMRRPWPVALGRARAALGSADGRAGLAAALPRVVSGLRQRRPVAPHVERAVAVVERFG</sequence>
<dbReference type="SUPFAM" id="SSF53448">
    <property type="entry name" value="Nucleotide-diphospho-sugar transferases"/>
    <property type="match status" value="1"/>
</dbReference>
<dbReference type="EMBL" id="SMKL01000073">
    <property type="protein sequence ID" value="TDC47498.1"/>
    <property type="molecule type" value="Genomic_DNA"/>
</dbReference>
<dbReference type="Proteomes" id="UP000295621">
    <property type="component" value="Unassembled WGS sequence"/>
</dbReference>
<evidence type="ECO:0000259" key="5">
    <source>
        <dbReference type="Pfam" id="PF00535"/>
    </source>
</evidence>
<dbReference type="PANTHER" id="PTHR43179:SF12">
    <property type="entry name" value="GALACTOFURANOSYLTRANSFERASE GLFT2"/>
    <property type="match status" value="1"/>
</dbReference>
<dbReference type="OrthoDB" id="9787979at2"/>
<protein>
    <submittedName>
        <fullName evidence="6">Glycosyltransferase</fullName>
    </submittedName>
</protein>
<feature type="domain" description="Glycosyltransferase 2-like" evidence="5">
    <location>
        <begin position="33"/>
        <end position="164"/>
    </location>
</feature>
<evidence type="ECO:0000313" key="7">
    <source>
        <dbReference type="Proteomes" id="UP000295621"/>
    </source>
</evidence>
<accession>A0A4R4RDW3</accession>
<keyword evidence="7" id="KW-1185">Reference proteome</keyword>